<dbReference type="InterPro" id="IPR036761">
    <property type="entry name" value="TTHA0802/YceI-like_sf"/>
</dbReference>
<dbReference type="Pfam" id="PF04264">
    <property type="entry name" value="YceI"/>
    <property type="match status" value="1"/>
</dbReference>
<dbReference type="SMART" id="SM00867">
    <property type="entry name" value="YceI"/>
    <property type="match status" value="1"/>
</dbReference>
<name>A0A6J4TGF0_9ACTN</name>
<gene>
    <name evidence="3" type="ORF">AVDCRST_MAG67-3430</name>
</gene>
<organism evidence="3">
    <name type="scientific">uncultured Solirubrobacteraceae bacterium</name>
    <dbReference type="NCBI Taxonomy" id="1162706"/>
    <lineage>
        <taxon>Bacteria</taxon>
        <taxon>Bacillati</taxon>
        <taxon>Actinomycetota</taxon>
        <taxon>Thermoleophilia</taxon>
        <taxon>Solirubrobacterales</taxon>
        <taxon>Solirubrobacteraceae</taxon>
        <taxon>environmental samples</taxon>
    </lineage>
</organism>
<dbReference type="Gene3D" id="2.40.128.110">
    <property type="entry name" value="Lipid/polyisoprenoid-binding, YceI-like"/>
    <property type="match status" value="1"/>
</dbReference>
<accession>A0A6J4TGF0</accession>
<reference evidence="3" key="1">
    <citation type="submission" date="2020-02" db="EMBL/GenBank/DDBJ databases">
        <authorList>
            <person name="Meier V. D."/>
        </authorList>
    </citation>
    <scope>NUCLEOTIDE SEQUENCE</scope>
    <source>
        <strain evidence="3">AVDCRST_MAG67</strain>
    </source>
</reference>
<feature type="domain" description="Lipid/polyisoprenoid-binding YceI-like" evidence="2">
    <location>
        <begin position="7"/>
        <end position="174"/>
    </location>
</feature>
<dbReference type="AlphaFoldDB" id="A0A6J4TGF0"/>
<proteinExistence type="inferred from homology"/>
<dbReference type="EMBL" id="CADCVQ010000147">
    <property type="protein sequence ID" value="CAA9521953.1"/>
    <property type="molecule type" value="Genomic_DNA"/>
</dbReference>
<comment type="similarity">
    <text evidence="1">Belongs to the UPF0312 family.</text>
</comment>
<dbReference type="InterPro" id="IPR007372">
    <property type="entry name" value="Lipid/polyisoprenoid-bd_YceI"/>
</dbReference>
<protein>
    <recommendedName>
        <fullName evidence="2">Lipid/polyisoprenoid-binding YceI-like domain-containing protein</fullName>
    </recommendedName>
</protein>
<evidence type="ECO:0000313" key="3">
    <source>
        <dbReference type="EMBL" id="CAA9521953.1"/>
    </source>
</evidence>
<evidence type="ECO:0000256" key="1">
    <source>
        <dbReference type="ARBA" id="ARBA00008812"/>
    </source>
</evidence>
<evidence type="ECO:0000259" key="2">
    <source>
        <dbReference type="SMART" id="SM00867"/>
    </source>
</evidence>
<dbReference type="SUPFAM" id="SSF101874">
    <property type="entry name" value="YceI-like"/>
    <property type="match status" value="1"/>
</dbReference>
<sequence>MAIQAGTYKLGPDNASLHVETGRSGAAAKAGHDLIIDVTSWEATLEVGDSSSLSLSADSTSLRVREGKGGMQALKDDDIDDIHKTIDKDVLKKKDITFTSSSVETAGDGLKVSGDLEVGGKSKPISFDLSETGGTVTGNAAFKQSDWGIKPYSALFGALKVNDEVNVVVEGKLA</sequence>